<sequence length="230" mass="26232">MGSLIMFLLLLDYIKHTWGGEEEQAAEIEAGNPHAKNWQGEAQKILESTMERYWKKRQDAAGTAHITQDQSSMTSVTKSKSIRVLTGFDEHRRSLLTRGEGGWRAELSRYLGEVLDSAEPDMDVVLHWQHHQSRYPTLALIALDILPCQASSVPCERLFSASKQVATDRRARLGQQRYEEIQLMKFAWKEDVVDLAAWNSVEVEEVRLQEYEDLLATDTELCTYDDSATA</sequence>
<dbReference type="AlphaFoldDB" id="A0A0C2SQY7"/>
<reference evidence="3 4" key="1">
    <citation type="submission" date="2014-04" db="EMBL/GenBank/DDBJ databases">
        <title>Evolutionary Origins and Diversification of the Mycorrhizal Mutualists.</title>
        <authorList>
            <consortium name="DOE Joint Genome Institute"/>
            <consortium name="Mycorrhizal Genomics Consortium"/>
            <person name="Kohler A."/>
            <person name="Kuo A."/>
            <person name="Nagy L.G."/>
            <person name="Floudas D."/>
            <person name="Copeland A."/>
            <person name="Barry K.W."/>
            <person name="Cichocki N."/>
            <person name="Veneault-Fourrey C."/>
            <person name="LaButti K."/>
            <person name="Lindquist E.A."/>
            <person name="Lipzen A."/>
            <person name="Lundell T."/>
            <person name="Morin E."/>
            <person name="Murat C."/>
            <person name="Riley R."/>
            <person name="Ohm R."/>
            <person name="Sun H."/>
            <person name="Tunlid A."/>
            <person name="Henrissat B."/>
            <person name="Grigoriev I.V."/>
            <person name="Hibbett D.S."/>
            <person name="Martin F."/>
        </authorList>
    </citation>
    <scope>NUCLEOTIDE SEQUENCE [LARGE SCALE GENOMIC DNA]</scope>
    <source>
        <strain evidence="3 4">Koide BX008</strain>
    </source>
</reference>
<evidence type="ECO:0000313" key="4">
    <source>
        <dbReference type="Proteomes" id="UP000054549"/>
    </source>
</evidence>
<dbReference type="OrthoDB" id="3262464at2759"/>
<dbReference type="PANTHER" id="PTHR47611:SF1">
    <property type="entry name" value="CCHC-TYPE DOMAIN-CONTAINING PROTEIN"/>
    <property type="match status" value="1"/>
</dbReference>
<evidence type="ECO:0000259" key="2">
    <source>
        <dbReference type="Pfam" id="PF05699"/>
    </source>
</evidence>
<feature type="domain" description="HAT C-terminal dimerisation" evidence="2">
    <location>
        <begin position="106"/>
        <end position="185"/>
    </location>
</feature>
<dbReference type="InParanoid" id="A0A0C2SQY7"/>
<feature type="chain" id="PRO_5002155726" description="HAT C-terminal dimerisation domain-containing protein" evidence="1">
    <location>
        <begin position="20"/>
        <end position="230"/>
    </location>
</feature>
<dbReference type="PANTHER" id="PTHR47611">
    <property type="entry name" value="HAT DIMERISATION DOMAIN, C-TERMINAL"/>
    <property type="match status" value="1"/>
</dbReference>
<protein>
    <recommendedName>
        <fullName evidence="2">HAT C-terminal dimerisation domain-containing protein</fullName>
    </recommendedName>
</protein>
<name>A0A0C2SQY7_AMAMK</name>
<dbReference type="GO" id="GO:0046983">
    <property type="term" value="F:protein dimerization activity"/>
    <property type="evidence" value="ECO:0007669"/>
    <property type="project" value="InterPro"/>
</dbReference>
<dbReference type="Proteomes" id="UP000054549">
    <property type="component" value="Unassembled WGS sequence"/>
</dbReference>
<feature type="signal peptide" evidence="1">
    <location>
        <begin position="1"/>
        <end position="19"/>
    </location>
</feature>
<gene>
    <name evidence="3" type="ORF">M378DRAFT_188574</name>
</gene>
<dbReference type="HOGENOM" id="CLU_009123_9_0_1"/>
<evidence type="ECO:0000313" key="3">
    <source>
        <dbReference type="EMBL" id="KIL56399.1"/>
    </source>
</evidence>
<organism evidence="3 4">
    <name type="scientific">Amanita muscaria (strain Koide BX008)</name>
    <dbReference type="NCBI Taxonomy" id="946122"/>
    <lineage>
        <taxon>Eukaryota</taxon>
        <taxon>Fungi</taxon>
        <taxon>Dikarya</taxon>
        <taxon>Basidiomycota</taxon>
        <taxon>Agaricomycotina</taxon>
        <taxon>Agaricomycetes</taxon>
        <taxon>Agaricomycetidae</taxon>
        <taxon>Agaricales</taxon>
        <taxon>Pluteineae</taxon>
        <taxon>Amanitaceae</taxon>
        <taxon>Amanita</taxon>
    </lineage>
</organism>
<dbReference type="InterPro" id="IPR012337">
    <property type="entry name" value="RNaseH-like_sf"/>
</dbReference>
<dbReference type="Pfam" id="PF05699">
    <property type="entry name" value="Dimer_Tnp_hAT"/>
    <property type="match status" value="1"/>
</dbReference>
<keyword evidence="4" id="KW-1185">Reference proteome</keyword>
<dbReference type="EMBL" id="KN818424">
    <property type="protein sequence ID" value="KIL56399.1"/>
    <property type="molecule type" value="Genomic_DNA"/>
</dbReference>
<proteinExistence type="predicted"/>
<keyword evidence="1" id="KW-0732">Signal</keyword>
<evidence type="ECO:0000256" key="1">
    <source>
        <dbReference type="SAM" id="SignalP"/>
    </source>
</evidence>
<dbReference type="SUPFAM" id="SSF53098">
    <property type="entry name" value="Ribonuclease H-like"/>
    <property type="match status" value="1"/>
</dbReference>
<accession>A0A0C2SQY7</accession>
<dbReference type="InterPro" id="IPR008906">
    <property type="entry name" value="HATC_C_dom"/>
</dbReference>